<evidence type="ECO:0000256" key="2">
    <source>
        <dbReference type="SAM" id="SignalP"/>
    </source>
</evidence>
<feature type="chain" id="PRO_5040924654" evidence="2">
    <location>
        <begin position="19"/>
        <end position="304"/>
    </location>
</feature>
<evidence type="ECO:0000313" key="4">
    <source>
        <dbReference type="Proteomes" id="UP001152130"/>
    </source>
</evidence>
<evidence type="ECO:0000313" key="3">
    <source>
        <dbReference type="EMBL" id="KAJ4017481.1"/>
    </source>
</evidence>
<proteinExistence type="predicted"/>
<comment type="caution">
    <text evidence="3">The sequence shown here is derived from an EMBL/GenBank/DDBJ whole genome shotgun (WGS) entry which is preliminary data.</text>
</comment>
<feature type="compositionally biased region" description="Polar residues" evidence="1">
    <location>
        <begin position="145"/>
        <end position="154"/>
    </location>
</feature>
<feature type="region of interest" description="Disordered" evidence="1">
    <location>
        <begin position="75"/>
        <end position="95"/>
    </location>
</feature>
<accession>A0A9W8UCL6</accession>
<sequence length="304" mass="30700">MKYFTILSTAAFATTTLARLSKRDACSEACTDAYNACTQEPDASQAFCATEYANCLGFNPFLGQASVPEPTACSAGATGATGASSPSSSSSSTSASSASASTATVSVPSATVIATTSSTLIVTPIYTVPTGSGDDDEETLATDRGSPSTTERSNSIPYTYDCVSACNSDYNTCRTAPNANRATCASEYAECLGYNPFNSEGSLVTPTECSVAASDIVVPTMSGASSAQSMASVSPPSMQDTTLGMATTFQQPVATCGPGECTYPTATNDEAPPMKSETPVVIVDGAGSLQPLMVLVAAAAVVAL</sequence>
<evidence type="ECO:0000256" key="1">
    <source>
        <dbReference type="SAM" id="MobiDB-lite"/>
    </source>
</evidence>
<name>A0A9W8UCL6_9HYPO</name>
<organism evidence="3 4">
    <name type="scientific">Fusarium irregulare</name>
    <dbReference type="NCBI Taxonomy" id="2494466"/>
    <lineage>
        <taxon>Eukaryota</taxon>
        <taxon>Fungi</taxon>
        <taxon>Dikarya</taxon>
        <taxon>Ascomycota</taxon>
        <taxon>Pezizomycotina</taxon>
        <taxon>Sordariomycetes</taxon>
        <taxon>Hypocreomycetidae</taxon>
        <taxon>Hypocreales</taxon>
        <taxon>Nectriaceae</taxon>
        <taxon>Fusarium</taxon>
        <taxon>Fusarium incarnatum-equiseti species complex</taxon>
    </lineage>
</organism>
<keyword evidence="2" id="KW-0732">Signal</keyword>
<dbReference type="OrthoDB" id="3836772at2759"/>
<protein>
    <submittedName>
        <fullName evidence="3">Uncharacterized protein</fullName>
    </submittedName>
</protein>
<dbReference type="Proteomes" id="UP001152130">
    <property type="component" value="Unassembled WGS sequence"/>
</dbReference>
<gene>
    <name evidence="3" type="ORF">NW766_003541</name>
</gene>
<reference evidence="3" key="1">
    <citation type="submission" date="2022-10" db="EMBL/GenBank/DDBJ databases">
        <title>Fusarium specimens isolated from Avocado Roots.</title>
        <authorList>
            <person name="Stajich J."/>
            <person name="Roper C."/>
            <person name="Heimlech-Rivalta G."/>
        </authorList>
    </citation>
    <scope>NUCLEOTIDE SEQUENCE</scope>
    <source>
        <strain evidence="3">CF00143</strain>
    </source>
</reference>
<keyword evidence="4" id="KW-1185">Reference proteome</keyword>
<feature type="region of interest" description="Disordered" evidence="1">
    <location>
        <begin position="129"/>
        <end position="154"/>
    </location>
</feature>
<feature type="signal peptide" evidence="2">
    <location>
        <begin position="1"/>
        <end position="18"/>
    </location>
</feature>
<dbReference type="AlphaFoldDB" id="A0A9W8UCL6"/>
<dbReference type="EMBL" id="JAPDHF010000005">
    <property type="protein sequence ID" value="KAJ4017481.1"/>
    <property type="molecule type" value="Genomic_DNA"/>
</dbReference>